<dbReference type="PANTHER" id="PTHR11675:SF131">
    <property type="entry name" value="POLYPEPTIDE N-ACETYLGALACTOSAMINYLTRANSFERASE 9-RELATED"/>
    <property type="match status" value="1"/>
</dbReference>
<feature type="region of interest" description="Disordered" evidence="11">
    <location>
        <begin position="103"/>
        <end position="132"/>
    </location>
</feature>
<evidence type="ECO:0000256" key="10">
    <source>
        <dbReference type="RuleBase" id="RU361242"/>
    </source>
</evidence>
<keyword evidence="6" id="KW-1133">Transmembrane helix</keyword>
<dbReference type="Proteomes" id="UP000822476">
    <property type="component" value="Unassembled WGS sequence"/>
</dbReference>
<dbReference type="OrthoDB" id="6119243at2759"/>
<comment type="similarity">
    <text evidence="2 10">Belongs to the glycosyltransferase 2 family. GalNAc-T subfamily.</text>
</comment>
<keyword evidence="4 10" id="KW-0430">Lectin</keyword>
<dbReference type="PROSITE" id="PS50231">
    <property type="entry name" value="RICIN_B_LECTIN"/>
    <property type="match status" value="1"/>
</dbReference>
<dbReference type="GO" id="GO:0030246">
    <property type="term" value="F:carbohydrate binding"/>
    <property type="evidence" value="ECO:0007669"/>
    <property type="project" value="UniProtKB-KW"/>
</dbReference>
<dbReference type="SUPFAM" id="SSF50370">
    <property type="entry name" value="Ricin B-like lectins"/>
    <property type="match status" value="1"/>
</dbReference>
<proteinExistence type="inferred from homology"/>
<dbReference type="CDD" id="cd02510">
    <property type="entry name" value="pp-GalNAc-T"/>
    <property type="match status" value="1"/>
</dbReference>
<evidence type="ECO:0000256" key="11">
    <source>
        <dbReference type="SAM" id="MobiDB-lite"/>
    </source>
</evidence>
<sequence length="616" mass="70438">MRVLLRRKKLLFIGILLILGFILLIQLHNLRSDIDSSNERKPDQFPNDLSVKVKHQDSELRKHDTINNVPVQQPAAIENMRIHNDQQPVDLPVLPAPRSIAESLNLKPSLPPPKSDEHSTGPGEGGAGYSVKRDSLSKEEQLKYDQGFQDNAFNQYVSDLISVRRYLPDYREGTFRLTKAKNVKPRLRLRIVSLPVVVHLNVRFGLRFGDYRLLTLCYLHEALEEYMARLKIVKIVRAKQREGLIRARMLGTRASTAEVITFLDSHIECTKGWLEPLLDRIKANKTNVVVPIIEVISDKDFKYNGATAQSVQVGGFDWNLIFHWHPPPMADKHRPGAPYSPLRTPTMAGGLFSISRDFFRNLGYYDEGMEVWGGENLELSFKTWMCGGQLETVLCSHVGHVFRSRSPYKWESKFASPLRRNSIRLAEVWLDDYKRFYYAQIGFQLGDYGDISERKAIRTRLKCKSFKWYLDNIYPELFVPSNALASGDIESYAGPHCIDAPSKAPKEGKHLVGIWPCHRQGGNQFWLLSPSGEIRRDNKCWDSGVEVGRVSLFDCHGAKGNQLFDYTADDKITHNGQCLQLSEDNRSLNLTICNGSVRQRWKFSRKPFMPPDQTPN</sequence>
<organism evidence="13 14">
    <name type="scientific">Paragonimus skrjabini miyazakii</name>
    <dbReference type="NCBI Taxonomy" id="59628"/>
    <lineage>
        <taxon>Eukaryota</taxon>
        <taxon>Metazoa</taxon>
        <taxon>Spiralia</taxon>
        <taxon>Lophotrochozoa</taxon>
        <taxon>Platyhelminthes</taxon>
        <taxon>Trematoda</taxon>
        <taxon>Digenea</taxon>
        <taxon>Plagiorchiida</taxon>
        <taxon>Troglotremata</taxon>
        <taxon>Troglotrematidae</taxon>
        <taxon>Paragonimus</taxon>
    </lineage>
</organism>
<dbReference type="InterPro" id="IPR001173">
    <property type="entry name" value="Glyco_trans_2-like"/>
</dbReference>
<name>A0A8S9YTJ2_9TREM</name>
<evidence type="ECO:0000256" key="1">
    <source>
        <dbReference type="ARBA" id="ARBA00004323"/>
    </source>
</evidence>
<evidence type="ECO:0000313" key="14">
    <source>
        <dbReference type="Proteomes" id="UP000822476"/>
    </source>
</evidence>
<evidence type="ECO:0000256" key="9">
    <source>
        <dbReference type="ARBA" id="ARBA00023157"/>
    </source>
</evidence>
<dbReference type="InterPro" id="IPR029044">
    <property type="entry name" value="Nucleotide-diphossugar_trans"/>
</dbReference>
<dbReference type="AlphaFoldDB" id="A0A8S9YTJ2"/>
<reference evidence="13" key="1">
    <citation type="submission" date="2019-07" db="EMBL/GenBank/DDBJ databases">
        <title>Annotation for the trematode Paragonimus miyazaki's.</title>
        <authorList>
            <person name="Choi Y.-J."/>
        </authorList>
    </citation>
    <scope>NUCLEOTIDE SEQUENCE</scope>
    <source>
        <strain evidence="13">Japan</strain>
    </source>
</reference>
<dbReference type="EMBL" id="JTDE01001792">
    <property type="protein sequence ID" value="KAF7258335.1"/>
    <property type="molecule type" value="Genomic_DNA"/>
</dbReference>
<evidence type="ECO:0000259" key="12">
    <source>
        <dbReference type="SMART" id="SM00458"/>
    </source>
</evidence>
<dbReference type="InterPro" id="IPR000772">
    <property type="entry name" value="Ricin_B_lectin"/>
</dbReference>
<keyword evidence="3" id="KW-0812">Transmembrane</keyword>
<dbReference type="Gene3D" id="3.90.550.10">
    <property type="entry name" value="Spore Coat Polysaccharide Biosynthesis Protein SpsA, Chain A"/>
    <property type="match status" value="2"/>
</dbReference>
<dbReference type="InterPro" id="IPR045885">
    <property type="entry name" value="GalNAc-T"/>
</dbReference>
<dbReference type="PANTHER" id="PTHR11675">
    <property type="entry name" value="N-ACETYLGALACTOSAMINYLTRANSFERASE"/>
    <property type="match status" value="1"/>
</dbReference>
<dbReference type="Pfam" id="PF00535">
    <property type="entry name" value="Glycos_transf_2"/>
    <property type="match status" value="1"/>
</dbReference>
<dbReference type="EC" id="2.4.1.-" evidence="10"/>
<comment type="cofactor">
    <cofactor evidence="10">
        <name>Mn(2+)</name>
        <dbReference type="ChEBI" id="CHEBI:29035"/>
    </cofactor>
</comment>
<dbReference type="Gene3D" id="2.80.10.50">
    <property type="match status" value="1"/>
</dbReference>
<evidence type="ECO:0000256" key="8">
    <source>
        <dbReference type="ARBA" id="ARBA00023136"/>
    </source>
</evidence>
<evidence type="ECO:0000256" key="7">
    <source>
        <dbReference type="ARBA" id="ARBA00023034"/>
    </source>
</evidence>
<evidence type="ECO:0000256" key="4">
    <source>
        <dbReference type="ARBA" id="ARBA00022734"/>
    </source>
</evidence>
<dbReference type="SUPFAM" id="SSF53448">
    <property type="entry name" value="Nucleotide-diphospho-sugar transferases"/>
    <property type="match status" value="1"/>
</dbReference>
<keyword evidence="10" id="KW-0464">Manganese</keyword>
<feature type="domain" description="Ricin B lectin" evidence="12">
    <location>
        <begin position="487"/>
        <end position="604"/>
    </location>
</feature>
<dbReference type="GO" id="GO:0006493">
    <property type="term" value="P:protein O-linked glycosylation"/>
    <property type="evidence" value="ECO:0007669"/>
    <property type="project" value="TreeGrafter"/>
</dbReference>
<evidence type="ECO:0000256" key="6">
    <source>
        <dbReference type="ARBA" id="ARBA00022989"/>
    </source>
</evidence>
<accession>A0A8S9YTJ2</accession>
<keyword evidence="7 10" id="KW-0333">Golgi apparatus</keyword>
<keyword evidence="5" id="KW-0735">Signal-anchor</keyword>
<keyword evidence="14" id="KW-1185">Reference proteome</keyword>
<keyword evidence="9 10" id="KW-1015">Disulfide bond</keyword>
<evidence type="ECO:0000256" key="2">
    <source>
        <dbReference type="ARBA" id="ARBA00005680"/>
    </source>
</evidence>
<protein>
    <recommendedName>
        <fullName evidence="10">Polypeptide N-acetylgalactosaminyltransferase</fullName>
        <ecNumber evidence="10">2.4.1.-</ecNumber>
    </recommendedName>
    <alternativeName>
        <fullName evidence="10">Protein-UDP acetylgalactosaminyltransferase</fullName>
    </alternativeName>
</protein>
<dbReference type="GO" id="GO:0004653">
    <property type="term" value="F:polypeptide N-acetylgalactosaminyltransferase activity"/>
    <property type="evidence" value="ECO:0007669"/>
    <property type="project" value="TreeGrafter"/>
</dbReference>
<dbReference type="CDD" id="cd23462">
    <property type="entry name" value="beta-trefoil_Ricin_Pgant9-like"/>
    <property type="match status" value="1"/>
</dbReference>
<gene>
    <name evidence="13" type="ORF">EG68_04476</name>
</gene>
<comment type="pathway">
    <text evidence="10">Protein modification; protein glycosylation.</text>
</comment>
<evidence type="ECO:0000313" key="13">
    <source>
        <dbReference type="EMBL" id="KAF7258335.1"/>
    </source>
</evidence>
<comment type="subcellular location">
    <subcellularLocation>
        <location evidence="1 10">Golgi apparatus membrane</location>
        <topology evidence="1 10">Single-pass type II membrane protein</topology>
    </subcellularLocation>
</comment>
<keyword evidence="10" id="KW-0328">Glycosyltransferase</keyword>
<evidence type="ECO:0000256" key="5">
    <source>
        <dbReference type="ARBA" id="ARBA00022968"/>
    </source>
</evidence>
<comment type="caution">
    <text evidence="13">The sequence shown here is derived from an EMBL/GenBank/DDBJ whole genome shotgun (WGS) entry which is preliminary data.</text>
</comment>
<evidence type="ECO:0000256" key="3">
    <source>
        <dbReference type="ARBA" id="ARBA00022692"/>
    </source>
</evidence>
<dbReference type="Pfam" id="PF00652">
    <property type="entry name" value="Ricin_B_lectin"/>
    <property type="match status" value="1"/>
</dbReference>
<keyword evidence="10" id="KW-0808">Transferase</keyword>
<dbReference type="InterPro" id="IPR035992">
    <property type="entry name" value="Ricin_B-like_lectins"/>
</dbReference>
<dbReference type="GO" id="GO:0000139">
    <property type="term" value="C:Golgi membrane"/>
    <property type="evidence" value="ECO:0007669"/>
    <property type="project" value="UniProtKB-SubCell"/>
</dbReference>
<keyword evidence="8" id="KW-0472">Membrane</keyword>
<dbReference type="SMART" id="SM00458">
    <property type="entry name" value="RICIN"/>
    <property type="match status" value="1"/>
</dbReference>